<comment type="similarity">
    <text evidence="1">Belongs to the TSR2 family.</text>
</comment>
<keyword evidence="2" id="KW-0698">rRNA processing</keyword>
<sequence length="205" mass="22918">MDSSTDPSPKQIQSNFEQAVSLSLFTWPALTLAVQNNWGGPDSEDKRAWFSGAIVDHFPDLSTTPDALKLLRTSKPNEDEPDAETVEEVLLQVMLDEFEVNVDDESGFAVAEQIIRLRKLCAKGKFEEVDDLAKKYAVSKGKVVIFQRGKDQEEEDEWEDESSSDDDEDVEMDEAPPLVGSTQPKGDFAPEVDDDGFTTVTRKKR</sequence>
<proteinExistence type="inferred from homology"/>
<feature type="compositionally biased region" description="Acidic residues" evidence="3">
    <location>
        <begin position="152"/>
        <end position="174"/>
    </location>
</feature>
<dbReference type="Pfam" id="PF10273">
    <property type="entry name" value="WGG"/>
    <property type="match status" value="1"/>
</dbReference>
<reference evidence="4" key="1">
    <citation type="submission" date="2022-07" db="EMBL/GenBank/DDBJ databases">
        <title>Draft genome sequence of Zalerion maritima ATCC 34329, a (micro)plastics degrading marine fungus.</title>
        <authorList>
            <person name="Paco A."/>
            <person name="Goncalves M.F.M."/>
            <person name="Rocha-Santos T.A.P."/>
            <person name="Alves A."/>
        </authorList>
    </citation>
    <scope>NUCLEOTIDE SEQUENCE</scope>
    <source>
        <strain evidence="4">ATCC 34329</strain>
    </source>
</reference>
<evidence type="ECO:0000313" key="4">
    <source>
        <dbReference type="EMBL" id="KAJ2892005.1"/>
    </source>
</evidence>
<protein>
    <submittedName>
        <fullName evidence="4">Pre-rRNA-processing protein TSR2</fullName>
    </submittedName>
</protein>
<dbReference type="InterPro" id="IPR019398">
    <property type="entry name" value="Pre-rRNA_process_TSR2"/>
</dbReference>
<dbReference type="GO" id="GO:0006364">
    <property type="term" value="P:rRNA processing"/>
    <property type="evidence" value="ECO:0007669"/>
    <property type="project" value="UniProtKB-KW"/>
</dbReference>
<name>A0AAD5WMW4_9PEZI</name>
<dbReference type="AlphaFoldDB" id="A0AAD5WMW4"/>
<comment type="caution">
    <text evidence="4">The sequence shown here is derived from an EMBL/GenBank/DDBJ whole genome shotgun (WGS) entry which is preliminary data.</text>
</comment>
<evidence type="ECO:0000313" key="5">
    <source>
        <dbReference type="Proteomes" id="UP001201980"/>
    </source>
</evidence>
<keyword evidence="5" id="KW-1185">Reference proteome</keyword>
<organism evidence="4 5">
    <name type="scientific">Zalerion maritima</name>
    <dbReference type="NCBI Taxonomy" id="339359"/>
    <lineage>
        <taxon>Eukaryota</taxon>
        <taxon>Fungi</taxon>
        <taxon>Dikarya</taxon>
        <taxon>Ascomycota</taxon>
        <taxon>Pezizomycotina</taxon>
        <taxon>Sordariomycetes</taxon>
        <taxon>Lulworthiomycetidae</taxon>
        <taxon>Lulworthiales</taxon>
        <taxon>Lulworthiaceae</taxon>
        <taxon>Zalerion</taxon>
    </lineage>
</organism>
<evidence type="ECO:0000256" key="1">
    <source>
        <dbReference type="ARBA" id="ARBA00006524"/>
    </source>
</evidence>
<feature type="region of interest" description="Disordered" evidence="3">
    <location>
        <begin position="148"/>
        <end position="205"/>
    </location>
</feature>
<dbReference type="Proteomes" id="UP001201980">
    <property type="component" value="Unassembled WGS sequence"/>
</dbReference>
<dbReference type="EMBL" id="JAKWBI020000921">
    <property type="protein sequence ID" value="KAJ2892005.1"/>
    <property type="molecule type" value="Genomic_DNA"/>
</dbReference>
<dbReference type="PANTHER" id="PTHR21250">
    <property type="entry name" value="PRE-RRNA-PROCESSING PROTEIN TSR2 HOMOLOG"/>
    <property type="match status" value="1"/>
</dbReference>
<evidence type="ECO:0000256" key="3">
    <source>
        <dbReference type="SAM" id="MobiDB-lite"/>
    </source>
</evidence>
<accession>A0AAD5WMW4</accession>
<evidence type="ECO:0000256" key="2">
    <source>
        <dbReference type="ARBA" id="ARBA00022552"/>
    </source>
</evidence>
<gene>
    <name evidence="4" type="ORF">MKZ38_010453</name>
</gene>